<evidence type="ECO:0000256" key="3">
    <source>
        <dbReference type="ARBA" id="ARBA00023163"/>
    </source>
</evidence>
<evidence type="ECO:0000259" key="4">
    <source>
        <dbReference type="PROSITE" id="PS50932"/>
    </source>
</evidence>
<dbReference type="InterPro" id="IPR001761">
    <property type="entry name" value="Peripla_BP/Lac1_sug-bd_dom"/>
</dbReference>
<dbReference type="Pfam" id="PF00356">
    <property type="entry name" value="LacI"/>
    <property type="match status" value="1"/>
</dbReference>
<dbReference type="RefSeq" id="WP_041884977.1">
    <property type="nucleotide sequence ID" value="NZ_CP157278.1"/>
</dbReference>
<proteinExistence type="predicted"/>
<dbReference type="Gene3D" id="1.10.260.40">
    <property type="entry name" value="lambda repressor-like DNA-binding domains"/>
    <property type="match status" value="1"/>
</dbReference>
<dbReference type="Pfam" id="PF00532">
    <property type="entry name" value="Peripla_BP_1"/>
    <property type="match status" value="1"/>
</dbReference>
<dbReference type="EMBL" id="JXRA01000099">
    <property type="protein sequence ID" value="KIO75467.1"/>
    <property type="molecule type" value="Genomic_DNA"/>
</dbReference>
<name>A0A0D0GDR1_9SPHI</name>
<dbReference type="GO" id="GO:0000976">
    <property type="term" value="F:transcription cis-regulatory region binding"/>
    <property type="evidence" value="ECO:0007669"/>
    <property type="project" value="TreeGrafter"/>
</dbReference>
<dbReference type="SUPFAM" id="SSF47413">
    <property type="entry name" value="lambda repressor-like DNA-binding domains"/>
    <property type="match status" value="1"/>
</dbReference>
<dbReference type="InterPro" id="IPR010982">
    <property type="entry name" value="Lambda_DNA-bd_dom_sf"/>
</dbReference>
<evidence type="ECO:0000256" key="1">
    <source>
        <dbReference type="ARBA" id="ARBA00023015"/>
    </source>
</evidence>
<reference evidence="5 6" key="1">
    <citation type="submission" date="2015-01" db="EMBL/GenBank/DDBJ databases">
        <title>Draft genome sequence of Pedobacter sp. NL19 isolated from sludge of an effluent treatment pond in an abandoned uranium mine.</title>
        <authorList>
            <person name="Santos T."/>
            <person name="Caetano T."/>
            <person name="Covas C."/>
            <person name="Cruz A."/>
            <person name="Mendo S."/>
        </authorList>
    </citation>
    <scope>NUCLEOTIDE SEQUENCE [LARGE SCALE GENOMIC DNA]</scope>
    <source>
        <strain evidence="5 6">NL19</strain>
    </source>
</reference>
<feature type="domain" description="HTH lacI-type" evidence="4">
    <location>
        <begin position="4"/>
        <end position="58"/>
    </location>
</feature>
<dbReference type="GO" id="GO:0003700">
    <property type="term" value="F:DNA-binding transcription factor activity"/>
    <property type="evidence" value="ECO:0007669"/>
    <property type="project" value="TreeGrafter"/>
</dbReference>
<keyword evidence="1" id="KW-0805">Transcription regulation</keyword>
<sequence length="336" mass="37528">MKRITIKDLAKHLLLSTSTISRALVNDKNIHPDTKKKILDAAEKLGYKPNPTALNLKYGQSKNIGFVVPEMITPFSSTVLRGIQNILYPLGYRIIIMQSDENPLIERKNLLLLEEFNVDGIIINLCHETYNHDVYQQIIDRGIPLVFFDRIPDKSLDAPKVMVNDNIKASLMIEHLIDTGRKKIVHIMGPSTIRNATERAMGYKRILTKHGIFDPDLLIKTEGASFEHGRIAAQQLLSKNIEFDSIFAFTDTLAIGAMNYLLEQGIQIPEEVAIASFSGTELATIVHPQLTSVEQPLVQMGEVAAGLILEKIKDNTISNKTIVMDAALIYRASTRG</sequence>
<keyword evidence="2" id="KW-0238">DNA-binding</keyword>
<gene>
    <name evidence="5" type="ORF">TH53_20555</name>
</gene>
<dbReference type="AlphaFoldDB" id="A0A0D0GDR1"/>
<dbReference type="Gene3D" id="3.40.50.2300">
    <property type="match status" value="2"/>
</dbReference>
<comment type="caution">
    <text evidence="5">The sequence shown here is derived from an EMBL/GenBank/DDBJ whole genome shotgun (WGS) entry which is preliminary data.</text>
</comment>
<evidence type="ECO:0000256" key="2">
    <source>
        <dbReference type="ARBA" id="ARBA00023125"/>
    </source>
</evidence>
<dbReference type="PANTHER" id="PTHR30146">
    <property type="entry name" value="LACI-RELATED TRANSCRIPTIONAL REPRESSOR"/>
    <property type="match status" value="1"/>
</dbReference>
<keyword evidence="3" id="KW-0804">Transcription</keyword>
<protein>
    <submittedName>
        <fullName evidence="5">LacI family transcriptional regulator</fullName>
    </submittedName>
</protein>
<dbReference type="Proteomes" id="UP000032049">
    <property type="component" value="Unassembled WGS sequence"/>
</dbReference>
<dbReference type="CDD" id="cd01392">
    <property type="entry name" value="HTH_LacI"/>
    <property type="match status" value="1"/>
</dbReference>
<dbReference type="SUPFAM" id="SSF53822">
    <property type="entry name" value="Periplasmic binding protein-like I"/>
    <property type="match status" value="1"/>
</dbReference>
<organism evidence="5 6">
    <name type="scientific">Pedobacter lusitanus</name>
    <dbReference type="NCBI Taxonomy" id="1503925"/>
    <lineage>
        <taxon>Bacteria</taxon>
        <taxon>Pseudomonadati</taxon>
        <taxon>Bacteroidota</taxon>
        <taxon>Sphingobacteriia</taxon>
        <taxon>Sphingobacteriales</taxon>
        <taxon>Sphingobacteriaceae</taxon>
        <taxon>Pedobacter</taxon>
    </lineage>
</organism>
<dbReference type="InterPro" id="IPR000843">
    <property type="entry name" value="HTH_LacI"/>
</dbReference>
<dbReference type="SMART" id="SM00354">
    <property type="entry name" value="HTH_LACI"/>
    <property type="match status" value="1"/>
</dbReference>
<dbReference type="CDD" id="cd06267">
    <property type="entry name" value="PBP1_LacI_sugar_binding-like"/>
    <property type="match status" value="1"/>
</dbReference>
<dbReference type="PANTHER" id="PTHR30146:SF109">
    <property type="entry name" value="HTH-TYPE TRANSCRIPTIONAL REGULATOR GALS"/>
    <property type="match status" value="1"/>
</dbReference>
<accession>A0A0D0GDR1</accession>
<evidence type="ECO:0000313" key="6">
    <source>
        <dbReference type="Proteomes" id="UP000032049"/>
    </source>
</evidence>
<dbReference type="STRING" id="1503925.TH53_20555"/>
<dbReference type="InterPro" id="IPR028082">
    <property type="entry name" value="Peripla_BP_I"/>
</dbReference>
<dbReference type="OrthoDB" id="9803256at2"/>
<evidence type="ECO:0000313" key="5">
    <source>
        <dbReference type="EMBL" id="KIO75467.1"/>
    </source>
</evidence>
<dbReference type="PROSITE" id="PS50932">
    <property type="entry name" value="HTH_LACI_2"/>
    <property type="match status" value="1"/>
</dbReference>
<keyword evidence="6" id="KW-1185">Reference proteome</keyword>